<feature type="domain" description="Thioredoxin" evidence="7">
    <location>
        <begin position="18"/>
        <end position="167"/>
    </location>
</feature>
<comment type="similarity">
    <text evidence="6">Belongs to the peroxiredoxin family. Tpx subfamily.</text>
</comment>
<dbReference type="AlphaFoldDB" id="A0A916NQH7"/>
<comment type="subunit">
    <text evidence="6">Homodimer.</text>
</comment>
<dbReference type="CDD" id="cd03014">
    <property type="entry name" value="PRX_Atyp2cys"/>
    <property type="match status" value="1"/>
</dbReference>
<keyword evidence="1 6" id="KW-0575">Peroxidase</keyword>
<dbReference type="Pfam" id="PF08534">
    <property type="entry name" value="Redoxin"/>
    <property type="match status" value="1"/>
</dbReference>
<evidence type="ECO:0000256" key="3">
    <source>
        <dbReference type="ARBA" id="ARBA00023002"/>
    </source>
</evidence>
<dbReference type="InterPro" id="IPR018219">
    <property type="entry name" value="Tpx_CS"/>
</dbReference>
<dbReference type="PANTHER" id="PTHR43110">
    <property type="entry name" value="THIOL PEROXIDASE"/>
    <property type="match status" value="1"/>
</dbReference>
<dbReference type="GO" id="GO:0008379">
    <property type="term" value="F:thioredoxin peroxidase activity"/>
    <property type="evidence" value="ECO:0007669"/>
    <property type="project" value="UniProtKB-UniRule"/>
</dbReference>
<comment type="function">
    <text evidence="6">Thiol-specific peroxidase that catalyzes the reduction of hydrogen peroxide and organic hydroperoxides to water and alcohols, respectively. Plays a role in cell protection against oxidative stress by detoxifying peroxides.</text>
</comment>
<keyword evidence="3 6" id="KW-0560">Oxidoreductase</keyword>
<dbReference type="PROSITE" id="PS01265">
    <property type="entry name" value="TPX"/>
    <property type="match status" value="1"/>
</dbReference>
<dbReference type="RefSeq" id="WP_218092464.1">
    <property type="nucleotide sequence ID" value="NZ_CAJVAS010000010.1"/>
</dbReference>
<dbReference type="EMBL" id="CAJVAS010000010">
    <property type="protein sequence ID" value="CAG7625056.1"/>
    <property type="molecule type" value="Genomic_DNA"/>
</dbReference>
<accession>A0A916NQH7</accession>
<dbReference type="HAMAP" id="MF_00269">
    <property type="entry name" value="Tpx"/>
    <property type="match status" value="1"/>
</dbReference>
<evidence type="ECO:0000313" key="8">
    <source>
        <dbReference type="EMBL" id="CAG7625056.1"/>
    </source>
</evidence>
<protein>
    <recommendedName>
        <fullName evidence="6">Thiol peroxidase</fullName>
        <shortName evidence="6">Tpx</shortName>
        <ecNumber evidence="6">1.11.1.24</ecNumber>
    </recommendedName>
    <alternativeName>
        <fullName evidence="6">Peroxiredoxin tpx</fullName>
        <shortName evidence="6">Prx</shortName>
    </alternativeName>
    <alternativeName>
        <fullName evidence="6">Thioredoxin peroxidase</fullName>
    </alternativeName>
    <alternativeName>
        <fullName evidence="6">Thioredoxin-dependent peroxiredoxin</fullName>
    </alternativeName>
</protein>
<evidence type="ECO:0000256" key="5">
    <source>
        <dbReference type="ARBA" id="ARBA00023284"/>
    </source>
</evidence>
<evidence type="ECO:0000259" key="7">
    <source>
        <dbReference type="PROSITE" id="PS51352"/>
    </source>
</evidence>
<comment type="caution">
    <text evidence="8">The sequence shown here is derived from an EMBL/GenBank/DDBJ whole genome shotgun (WGS) entry which is preliminary data.</text>
</comment>
<dbReference type="InterPro" id="IPR002065">
    <property type="entry name" value="TPX"/>
</dbReference>
<evidence type="ECO:0000256" key="1">
    <source>
        <dbReference type="ARBA" id="ARBA00022559"/>
    </source>
</evidence>
<dbReference type="InterPro" id="IPR013740">
    <property type="entry name" value="Redoxin"/>
</dbReference>
<evidence type="ECO:0000256" key="2">
    <source>
        <dbReference type="ARBA" id="ARBA00022862"/>
    </source>
</evidence>
<sequence length="167" mass="18283">MAQATFKGNPITLIGPELKAGDKAPNFTISKNLLETASLSDYAGKVKLISVVPSLDTGVCDAQTRRFNEEAAKLGDNVVVLTVSVDLPFAQSRWCGAAGIDKVVTLSDYKDRSFGKAYGVLIEEFQLDMRSIFVIDANDTIQYVEYLKEMTEHPNYEAAVEAVKKLV</sequence>
<feature type="active site" description="Cysteine sulfenic acid (-SOH) intermediate" evidence="6">
    <location>
        <position position="60"/>
    </location>
</feature>
<proteinExistence type="inferred from homology"/>
<evidence type="ECO:0000256" key="6">
    <source>
        <dbReference type="HAMAP-Rule" id="MF_00269"/>
    </source>
</evidence>
<name>A0A916NQH7_9BACL</name>
<dbReference type="PANTHER" id="PTHR43110:SF1">
    <property type="entry name" value="THIOL PEROXIDASE"/>
    <property type="match status" value="1"/>
</dbReference>
<dbReference type="PROSITE" id="PS51352">
    <property type="entry name" value="THIOREDOXIN_2"/>
    <property type="match status" value="1"/>
</dbReference>
<gene>
    <name evidence="6 8" type="primary">tpx</name>
    <name evidence="8" type="ORF">PAESOLCIP111_02686</name>
</gene>
<dbReference type="EC" id="1.11.1.24" evidence="6"/>
<evidence type="ECO:0000256" key="4">
    <source>
        <dbReference type="ARBA" id="ARBA00023157"/>
    </source>
</evidence>
<comment type="caution">
    <text evidence="6">Lacks conserved residue(s) required for the propagation of feature annotation.</text>
</comment>
<dbReference type="Proteomes" id="UP000693672">
    <property type="component" value="Unassembled WGS sequence"/>
</dbReference>
<keyword evidence="2 6" id="KW-0049">Antioxidant</keyword>
<keyword evidence="4" id="KW-1015">Disulfide bond</keyword>
<keyword evidence="9" id="KW-1185">Reference proteome</keyword>
<dbReference type="NCBIfam" id="NF001808">
    <property type="entry name" value="PRK00522.1"/>
    <property type="match status" value="1"/>
</dbReference>
<organism evidence="8 9">
    <name type="scientific">Paenibacillus solanacearum</name>
    <dbReference type="NCBI Taxonomy" id="2048548"/>
    <lineage>
        <taxon>Bacteria</taxon>
        <taxon>Bacillati</taxon>
        <taxon>Bacillota</taxon>
        <taxon>Bacilli</taxon>
        <taxon>Bacillales</taxon>
        <taxon>Paenibacillaceae</taxon>
        <taxon>Paenibacillus</taxon>
    </lineage>
</organism>
<keyword evidence="5 6" id="KW-0676">Redox-active center</keyword>
<dbReference type="InterPro" id="IPR013766">
    <property type="entry name" value="Thioredoxin_domain"/>
</dbReference>
<dbReference type="InterPro" id="IPR050455">
    <property type="entry name" value="Tpx_Peroxidase_subfamily"/>
</dbReference>
<evidence type="ECO:0000313" key="9">
    <source>
        <dbReference type="Proteomes" id="UP000693672"/>
    </source>
</evidence>
<comment type="catalytic activity">
    <reaction evidence="6">
        <text>a hydroperoxide + [thioredoxin]-dithiol = an alcohol + [thioredoxin]-disulfide + H2O</text>
        <dbReference type="Rhea" id="RHEA:62620"/>
        <dbReference type="Rhea" id="RHEA-COMP:10698"/>
        <dbReference type="Rhea" id="RHEA-COMP:10700"/>
        <dbReference type="ChEBI" id="CHEBI:15377"/>
        <dbReference type="ChEBI" id="CHEBI:29950"/>
        <dbReference type="ChEBI" id="CHEBI:30879"/>
        <dbReference type="ChEBI" id="CHEBI:35924"/>
        <dbReference type="ChEBI" id="CHEBI:50058"/>
        <dbReference type="EC" id="1.11.1.24"/>
    </reaction>
</comment>
<reference evidence="8" key="1">
    <citation type="submission" date="2021-06" db="EMBL/GenBank/DDBJ databases">
        <authorList>
            <person name="Criscuolo A."/>
        </authorList>
    </citation>
    <scope>NUCLEOTIDE SEQUENCE</scope>
    <source>
        <strain evidence="8">CIP111600</strain>
    </source>
</reference>